<evidence type="ECO:0000313" key="1">
    <source>
        <dbReference type="EMBL" id="QNP37429.1"/>
    </source>
</evidence>
<gene>
    <name evidence="1" type="ORF">H9Q64_13330</name>
</gene>
<sequence>MVIKQGDKVKYIGTAIPEYTGKILEVKKVIPSGYILLFPEEDRGLIGIEGFGVWKKESLICGFDEVEEQR</sequence>
<organism evidence="1 2">
    <name type="scientific">Enterococcus faecalis</name>
    <name type="common">Streptococcus faecalis</name>
    <dbReference type="NCBI Taxonomy" id="1351"/>
    <lineage>
        <taxon>Bacteria</taxon>
        <taxon>Bacillati</taxon>
        <taxon>Bacillota</taxon>
        <taxon>Bacilli</taxon>
        <taxon>Lactobacillales</taxon>
        <taxon>Enterococcaceae</taxon>
        <taxon>Enterococcus</taxon>
    </lineage>
</organism>
<proteinExistence type="predicted"/>
<evidence type="ECO:0000313" key="2">
    <source>
        <dbReference type="Proteomes" id="UP000516122"/>
    </source>
</evidence>
<dbReference type="AlphaFoldDB" id="A0A7H0FN13"/>
<dbReference type="EMBL" id="CP060804">
    <property type="protein sequence ID" value="QNP37429.1"/>
    <property type="molecule type" value="Genomic_DNA"/>
</dbReference>
<protein>
    <submittedName>
        <fullName evidence="1">Uncharacterized protein</fullName>
    </submittedName>
</protein>
<name>A0A7H0FN13_ENTFL</name>
<dbReference type="RefSeq" id="WP_010773514.1">
    <property type="nucleotide sequence ID" value="NZ_CP060804.1"/>
</dbReference>
<dbReference type="Proteomes" id="UP000516122">
    <property type="component" value="Chromosome"/>
</dbReference>
<reference evidence="1 2" key="1">
    <citation type="submission" date="2020-08" db="EMBL/GenBank/DDBJ databases">
        <title>Enterococcus faecalis SF28073 genome assembly.</title>
        <authorList>
            <person name="Duerkop B.A."/>
            <person name="Johnson C.N."/>
        </authorList>
    </citation>
    <scope>NUCLEOTIDE SEQUENCE [LARGE SCALE GENOMIC DNA]</scope>
    <source>
        <strain evidence="1 2">SF28073</strain>
    </source>
</reference>
<accession>A0A7H0FN13</accession>